<accession>A0A453I307</accession>
<reference evidence="1" key="4">
    <citation type="submission" date="2019-03" db="UniProtKB">
        <authorList>
            <consortium name="EnsemblPlants"/>
        </authorList>
    </citation>
    <scope>IDENTIFICATION</scope>
</reference>
<dbReference type="Gramene" id="AET4Gv20427800.17">
    <property type="protein sequence ID" value="AET4Gv20427800.17"/>
    <property type="gene ID" value="AET4Gv20427800"/>
</dbReference>
<reference evidence="2" key="2">
    <citation type="journal article" date="2017" name="Nat. Plants">
        <title>The Aegilops tauschii genome reveals multiple impacts of transposons.</title>
        <authorList>
            <person name="Zhao G."/>
            <person name="Zou C."/>
            <person name="Li K."/>
            <person name="Wang K."/>
            <person name="Li T."/>
            <person name="Gao L."/>
            <person name="Zhang X."/>
            <person name="Wang H."/>
            <person name="Yang Z."/>
            <person name="Liu X."/>
            <person name="Jiang W."/>
            <person name="Mao L."/>
            <person name="Kong X."/>
            <person name="Jiao Y."/>
            <person name="Jia J."/>
        </authorList>
    </citation>
    <scope>NUCLEOTIDE SEQUENCE [LARGE SCALE GENOMIC DNA]</scope>
    <source>
        <strain evidence="2">cv. AL8/78</strain>
    </source>
</reference>
<reference evidence="2" key="1">
    <citation type="journal article" date="2014" name="Science">
        <title>Ancient hybridizations among the ancestral genomes of bread wheat.</title>
        <authorList>
            <consortium name="International Wheat Genome Sequencing Consortium,"/>
            <person name="Marcussen T."/>
            <person name="Sandve S.R."/>
            <person name="Heier L."/>
            <person name="Spannagl M."/>
            <person name="Pfeifer M."/>
            <person name="Jakobsen K.S."/>
            <person name="Wulff B.B."/>
            <person name="Steuernagel B."/>
            <person name="Mayer K.F."/>
            <person name="Olsen O.A."/>
        </authorList>
    </citation>
    <scope>NUCLEOTIDE SEQUENCE [LARGE SCALE GENOMIC DNA]</scope>
    <source>
        <strain evidence="2">cv. AL8/78</strain>
    </source>
</reference>
<organism evidence="1 2">
    <name type="scientific">Aegilops tauschii subsp. strangulata</name>
    <name type="common">Goatgrass</name>
    <dbReference type="NCBI Taxonomy" id="200361"/>
    <lineage>
        <taxon>Eukaryota</taxon>
        <taxon>Viridiplantae</taxon>
        <taxon>Streptophyta</taxon>
        <taxon>Embryophyta</taxon>
        <taxon>Tracheophyta</taxon>
        <taxon>Spermatophyta</taxon>
        <taxon>Magnoliopsida</taxon>
        <taxon>Liliopsida</taxon>
        <taxon>Poales</taxon>
        <taxon>Poaceae</taxon>
        <taxon>BOP clade</taxon>
        <taxon>Pooideae</taxon>
        <taxon>Triticodae</taxon>
        <taxon>Triticeae</taxon>
        <taxon>Triticinae</taxon>
        <taxon>Aegilops</taxon>
    </lineage>
</organism>
<sequence>STSLPDLREIDLDLTPSSSARDRVRSGQGLVGATSLFPPGFRPNRRSPPVVYSCRRRPPALSACPLRASALKLGRRCASAPPVAAARFHDIGRLGIAYRVMLEARPIIIIMKWLHDIGVCAARGLPAPCSC</sequence>
<proteinExistence type="predicted"/>
<protein>
    <submittedName>
        <fullName evidence="1">Uncharacterized protein</fullName>
    </submittedName>
</protein>
<keyword evidence="2" id="KW-1185">Reference proteome</keyword>
<reference evidence="1" key="5">
    <citation type="journal article" date="2021" name="G3 (Bethesda)">
        <title>Aegilops tauschii genome assembly Aet v5.0 features greater sequence contiguity and improved annotation.</title>
        <authorList>
            <person name="Wang L."/>
            <person name="Zhu T."/>
            <person name="Rodriguez J.C."/>
            <person name="Deal K.R."/>
            <person name="Dubcovsky J."/>
            <person name="McGuire P.E."/>
            <person name="Lux T."/>
            <person name="Spannagl M."/>
            <person name="Mayer K.F.X."/>
            <person name="Baldrich P."/>
            <person name="Meyers B.C."/>
            <person name="Huo N."/>
            <person name="Gu Y.Q."/>
            <person name="Zhou H."/>
            <person name="Devos K.M."/>
            <person name="Bennetzen J.L."/>
            <person name="Unver T."/>
            <person name="Budak H."/>
            <person name="Gulick P.J."/>
            <person name="Galiba G."/>
            <person name="Kalapos B."/>
            <person name="Nelson D.R."/>
            <person name="Li P."/>
            <person name="You F.M."/>
            <person name="Luo M.C."/>
            <person name="Dvorak J."/>
        </authorList>
    </citation>
    <scope>NUCLEOTIDE SEQUENCE [LARGE SCALE GENOMIC DNA]</scope>
    <source>
        <strain evidence="1">cv. AL8/78</strain>
    </source>
</reference>
<evidence type="ECO:0000313" key="1">
    <source>
        <dbReference type="EnsemblPlants" id="AET4Gv20427800.17"/>
    </source>
</evidence>
<evidence type="ECO:0000313" key="2">
    <source>
        <dbReference type="Proteomes" id="UP000015105"/>
    </source>
</evidence>
<dbReference type="EnsemblPlants" id="AET4Gv20427800.17">
    <property type="protein sequence ID" value="AET4Gv20427800.17"/>
    <property type="gene ID" value="AET4Gv20427800"/>
</dbReference>
<reference evidence="1" key="3">
    <citation type="journal article" date="2017" name="Nature">
        <title>Genome sequence of the progenitor of the wheat D genome Aegilops tauschii.</title>
        <authorList>
            <person name="Luo M.C."/>
            <person name="Gu Y.Q."/>
            <person name="Puiu D."/>
            <person name="Wang H."/>
            <person name="Twardziok S.O."/>
            <person name="Deal K.R."/>
            <person name="Huo N."/>
            <person name="Zhu T."/>
            <person name="Wang L."/>
            <person name="Wang Y."/>
            <person name="McGuire P.E."/>
            <person name="Liu S."/>
            <person name="Long H."/>
            <person name="Ramasamy R.K."/>
            <person name="Rodriguez J.C."/>
            <person name="Van S.L."/>
            <person name="Yuan L."/>
            <person name="Wang Z."/>
            <person name="Xia Z."/>
            <person name="Xiao L."/>
            <person name="Anderson O.D."/>
            <person name="Ouyang S."/>
            <person name="Liang Y."/>
            <person name="Zimin A.V."/>
            <person name="Pertea G."/>
            <person name="Qi P."/>
            <person name="Bennetzen J.L."/>
            <person name="Dai X."/>
            <person name="Dawson M.W."/>
            <person name="Muller H.G."/>
            <person name="Kugler K."/>
            <person name="Rivarola-Duarte L."/>
            <person name="Spannagl M."/>
            <person name="Mayer K.F.X."/>
            <person name="Lu F.H."/>
            <person name="Bevan M.W."/>
            <person name="Leroy P."/>
            <person name="Li P."/>
            <person name="You F.M."/>
            <person name="Sun Q."/>
            <person name="Liu Z."/>
            <person name="Lyons E."/>
            <person name="Wicker T."/>
            <person name="Salzberg S.L."/>
            <person name="Devos K.M."/>
            <person name="Dvorak J."/>
        </authorList>
    </citation>
    <scope>NUCLEOTIDE SEQUENCE [LARGE SCALE GENOMIC DNA]</scope>
    <source>
        <strain evidence="1">cv. AL8/78</strain>
    </source>
</reference>
<dbReference type="AlphaFoldDB" id="A0A453I307"/>
<name>A0A453I307_AEGTS</name>
<dbReference type="Proteomes" id="UP000015105">
    <property type="component" value="Chromosome 4D"/>
</dbReference>